<comment type="caution">
    <text evidence="1">The sequence shown here is derived from an EMBL/GenBank/DDBJ whole genome shotgun (WGS) entry which is preliminary data.</text>
</comment>
<evidence type="ECO:0000313" key="1">
    <source>
        <dbReference type="EMBL" id="KAH9641500.1"/>
    </source>
</evidence>
<protein>
    <submittedName>
        <fullName evidence="1">Uncharacterized protein</fullName>
    </submittedName>
</protein>
<reference evidence="1" key="1">
    <citation type="journal article" date="2021" name="G3 (Bethesda)">
        <title>Genome and transcriptome analysis of the beet armyworm Spodoptera exigua reveals targets for pest control. .</title>
        <authorList>
            <person name="Simon S."/>
            <person name="Breeschoten T."/>
            <person name="Jansen H.J."/>
            <person name="Dirks R.P."/>
            <person name="Schranz M.E."/>
            <person name="Ros V.I.D."/>
        </authorList>
    </citation>
    <scope>NUCLEOTIDE SEQUENCE</scope>
    <source>
        <strain evidence="1">TB_SE_WUR_2020</strain>
    </source>
</reference>
<gene>
    <name evidence="1" type="ORF">HF086_017836</name>
</gene>
<name>A0A922MQ62_SPOEX</name>
<dbReference type="EMBL" id="JACEFF010000230">
    <property type="protein sequence ID" value="KAH9641500.1"/>
    <property type="molecule type" value="Genomic_DNA"/>
</dbReference>
<accession>A0A922MQ62</accession>
<sequence length="132" mass="15702">MAKKKPELFINIHNEKEFDVMLKTNLNTLICAEVFSYAFGSCTALQRLFNNIKLDWADGKLILLKDWMLARKMEKDQEVSAINDRRTARQAVRKRHRAELMVPFLQDINFVIFWPHCYRAHPELYEQWDANS</sequence>
<organism evidence="1 2">
    <name type="scientific">Spodoptera exigua</name>
    <name type="common">Beet armyworm</name>
    <name type="synonym">Noctua fulgens</name>
    <dbReference type="NCBI Taxonomy" id="7107"/>
    <lineage>
        <taxon>Eukaryota</taxon>
        <taxon>Metazoa</taxon>
        <taxon>Ecdysozoa</taxon>
        <taxon>Arthropoda</taxon>
        <taxon>Hexapoda</taxon>
        <taxon>Insecta</taxon>
        <taxon>Pterygota</taxon>
        <taxon>Neoptera</taxon>
        <taxon>Endopterygota</taxon>
        <taxon>Lepidoptera</taxon>
        <taxon>Glossata</taxon>
        <taxon>Ditrysia</taxon>
        <taxon>Noctuoidea</taxon>
        <taxon>Noctuidae</taxon>
        <taxon>Amphipyrinae</taxon>
        <taxon>Spodoptera</taxon>
    </lineage>
</organism>
<dbReference type="Proteomes" id="UP000814243">
    <property type="component" value="Unassembled WGS sequence"/>
</dbReference>
<proteinExistence type="predicted"/>
<evidence type="ECO:0000313" key="2">
    <source>
        <dbReference type="Proteomes" id="UP000814243"/>
    </source>
</evidence>
<dbReference type="AlphaFoldDB" id="A0A922MQ62"/>